<proteinExistence type="predicted"/>
<dbReference type="InterPro" id="IPR046528">
    <property type="entry name" value="DUF6593"/>
</dbReference>
<comment type="caution">
    <text evidence="2">The sequence shown here is derived from an EMBL/GenBank/DDBJ whole genome shotgun (WGS) entry which is preliminary data.</text>
</comment>
<evidence type="ECO:0000313" key="3">
    <source>
        <dbReference type="Proteomes" id="UP000298030"/>
    </source>
</evidence>
<reference evidence="2 3" key="1">
    <citation type="journal article" date="2019" name="Nat. Ecol. Evol.">
        <title>Megaphylogeny resolves global patterns of mushroom evolution.</title>
        <authorList>
            <person name="Varga T."/>
            <person name="Krizsan K."/>
            <person name="Foldi C."/>
            <person name="Dima B."/>
            <person name="Sanchez-Garcia M."/>
            <person name="Sanchez-Ramirez S."/>
            <person name="Szollosi G.J."/>
            <person name="Szarkandi J.G."/>
            <person name="Papp V."/>
            <person name="Albert L."/>
            <person name="Andreopoulos W."/>
            <person name="Angelini C."/>
            <person name="Antonin V."/>
            <person name="Barry K.W."/>
            <person name="Bougher N.L."/>
            <person name="Buchanan P."/>
            <person name="Buyck B."/>
            <person name="Bense V."/>
            <person name="Catcheside P."/>
            <person name="Chovatia M."/>
            <person name="Cooper J."/>
            <person name="Damon W."/>
            <person name="Desjardin D."/>
            <person name="Finy P."/>
            <person name="Geml J."/>
            <person name="Haridas S."/>
            <person name="Hughes K."/>
            <person name="Justo A."/>
            <person name="Karasinski D."/>
            <person name="Kautmanova I."/>
            <person name="Kiss B."/>
            <person name="Kocsube S."/>
            <person name="Kotiranta H."/>
            <person name="LaButti K.M."/>
            <person name="Lechner B.E."/>
            <person name="Liimatainen K."/>
            <person name="Lipzen A."/>
            <person name="Lukacs Z."/>
            <person name="Mihaltcheva S."/>
            <person name="Morgado L.N."/>
            <person name="Niskanen T."/>
            <person name="Noordeloos M.E."/>
            <person name="Ohm R.A."/>
            <person name="Ortiz-Santana B."/>
            <person name="Ovrebo C."/>
            <person name="Racz N."/>
            <person name="Riley R."/>
            <person name="Savchenko A."/>
            <person name="Shiryaev A."/>
            <person name="Soop K."/>
            <person name="Spirin V."/>
            <person name="Szebenyi C."/>
            <person name="Tomsovsky M."/>
            <person name="Tulloss R.E."/>
            <person name="Uehling J."/>
            <person name="Grigoriev I.V."/>
            <person name="Vagvolgyi C."/>
            <person name="Papp T."/>
            <person name="Martin F.M."/>
            <person name="Miettinen O."/>
            <person name="Hibbett D.S."/>
            <person name="Nagy L.G."/>
        </authorList>
    </citation>
    <scope>NUCLEOTIDE SEQUENCE [LARGE SCALE GENOMIC DNA]</scope>
    <source>
        <strain evidence="2 3">FP101781</strain>
    </source>
</reference>
<protein>
    <recommendedName>
        <fullName evidence="1">DUF6593 domain-containing protein</fullName>
    </recommendedName>
</protein>
<organism evidence="2 3">
    <name type="scientific">Coprinellus micaceus</name>
    <name type="common">Glistening ink-cap mushroom</name>
    <name type="synonym">Coprinus micaceus</name>
    <dbReference type="NCBI Taxonomy" id="71717"/>
    <lineage>
        <taxon>Eukaryota</taxon>
        <taxon>Fungi</taxon>
        <taxon>Dikarya</taxon>
        <taxon>Basidiomycota</taxon>
        <taxon>Agaricomycotina</taxon>
        <taxon>Agaricomycetes</taxon>
        <taxon>Agaricomycetidae</taxon>
        <taxon>Agaricales</taxon>
        <taxon>Agaricineae</taxon>
        <taxon>Psathyrellaceae</taxon>
        <taxon>Coprinellus</taxon>
    </lineage>
</organism>
<name>A0A4Y7TZ95_COPMI</name>
<keyword evidence="3" id="KW-1185">Reference proteome</keyword>
<accession>A0A4Y7TZ95</accession>
<dbReference type="OrthoDB" id="3256331at2759"/>
<dbReference type="Pfam" id="PF20236">
    <property type="entry name" value="DUF6593"/>
    <property type="match status" value="1"/>
</dbReference>
<dbReference type="Proteomes" id="UP000298030">
    <property type="component" value="Unassembled WGS sequence"/>
</dbReference>
<evidence type="ECO:0000259" key="1">
    <source>
        <dbReference type="Pfam" id="PF20236"/>
    </source>
</evidence>
<dbReference type="EMBL" id="QPFP01000001">
    <property type="protein sequence ID" value="TEB39485.1"/>
    <property type="molecule type" value="Genomic_DNA"/>
</dbReference>
<dbReference type="AlphaFoldDB" id="A0A4Y7TZ95"/>
<sequence length="197" mass="22317">MDNCSTLVNPSDEYLELVLEKSATVLNTRLLVNGKARYRISTLDRDAAHTKVTDLRTNEEMSSVKRRTFFATKVQFARRFGGQAIKKDKWMVEGKLDNGYDAWVINSESGRFVWRWDVEKRMVLTAENAPDDIIAYVKDEPPVFALMVKPAAEGNLDEIILVFAILEQHLRLGVKALRVADGWGADERSTITGTPLR</sequence>
<gene>
    <name evidence="2" type="ORF">FA13DRAFT_1760535</name>
</gene>
<evidence type="ECO:0000313" key="2">
    <source>
        <dbReference type="EMBL" id="TEB39485.1"/>
    </source>
</evidence>
<feature type="domain" description="DUF6593" evidence="1">
    <location>
        <begin position="25"/>
        <end position="171"/>
    </location>
</feature>